<protein>
    <submittedName>
        <fullName evidence="1">Uncharacterized protein</fullName>
    </submittedName>
</protein>
<dbReference type="Proteomes" id="UP001175211">
    <property type="component" value="Unassembled WGS sequence"/>
</dbReference>
<accession>A0AA39NRD5</accession>
<keyword evidence="2" id="KW-1185">Reference proteome</keyword>
<dbReference type="EMBL" id="JAUEPS010000001">
    <property type="protein sequence ID" value="KAK0470425.1"/>
    <property type="molecule type" value="Genomic_DNA"/>
</dbReference>
<dbReference type="RefSeq" id="XP_060340218.1">
    <property type="nucleotide sequence ID" value="XM_060466045.1"/>
</dbReference>
<reference evidence="1" key="1">
    <citation type="submission" date="2023-06" db="EMBL/GenBank/DDBJ databases">
        <authorList>
            <consortium name="Lawrence Berkeley National Laboratory"/>
            <person name="Ahrendt S."/>
            <person name="Sahu N."/>
            <person name="Indic B."/>
            <person name="Wong-Bajracharya J."/>
            <person name="Merenyi Z."/>
            <person name="Ke H.-M."/>
            <person name="Monk M."/>
            <person name="Kocsube S."/>
            <person name="Drula E."/>
            <person name="Lipzen A."/>
            <person name="Balint B."/>
            <person name="Henrissat B."/>
            <person name="Andreopoulos B."/>
            <person name="Martin F.M."/>
            <person name="Harder C.B."/>
            <person name="Rigling D."/>
            <person name="Ford K.L."/>
            <person name="Foster G.D."/>
            <person name="Pangilinan J."/>
            <person name="Papanicolaou A."/>
            <person name="Barry K."/>
            <person name="LaButti K."/>
            <person name="Viragh M."/>
            <person name="Koriabine M."/>
            <person name="Yan M."/>
            <person name="Riley R."/>
            <person name="Champramary S."/>
            <person name="Plett K.L."/>
            <person name="Tsai I.J."/>
            <person name="Slot J."/>
            <person name="Sipos G."/>
            <person name="Plett J."/>
            <person name="Nagy L.G."/>
            <person name="Grigoriev I.V."/>
        </authorList>
    </citation>
    <scope>NUCLEOTIDE SEQUENCE</scope>
    <source>
        <strain evidence="1">CCBAS 213</strain>
    </source>
</reference>
<dbReference type="AlphaFoldDB" id="A0AA39NRD5"/>
<sequence length="230" mass="26289">MVLRLREITMQHLSCVEHPRIIPFRQCVSVYTSKIILMMKVNISTSLGYHLKVPPRHPPRHQHRHLALIQGTLHHALLLVHQDPPHLADGQVLSAQHQHPAKHFLGDVLAGERVQKGGVEQRIFGHSLKLRMIIIVVGFAYVRRKQGSLSHSTSMLEKVQILFAAISSVITVMHGSRRVMNSKSRFQRRMPEKQCGRIARRILAQASQRIRQRQILVVIESFLGSHSLMQ</sequence>
<comment type="caution">
    <text evidence="1">The sequence shown here is derived from an EMBL/GenBank/DDBJ whole genome shotgun (WGS) entry which is preliminary data.</text>
</comment>
<proteinExistence type="predicted"/>
<dbReference type="GeneID" id="85349593"/>
<evidence type="ECO:0000313" key="2">
    <source>
        <dbReference type="Proteomes" id="UP001175211"/>
    </source>
</evidence>
<name>A0AA39NRD5_ARMTA</name>
<organism evidence="1 2">
    <name type="scientific">Armillaria tabescens</name>
    <name type="common">Ringless honey mushroom</name>
    <name type="synonym">Agaricus tabescens</name>
    <dbReference type="NCBI Taxonomy" id="1929756"/>
    <lineage>
        <taxon>Eukaryota</taxon>
        <taxon>Fungi</taxon>
        <taxon>Dikarya</taxon>
        <taxon>Basidiomycota</taxon>
        <taxon>Agaricomycotina</taxon>
        <taxon>Agaricomycetes</taxon>
        <taxon>Agaricomycetidae</taxon>
        <taxon>Agaricales</taxon>
        <taxon>Marasmiineae</taxon>
        <taxon>Physalacriaceae</taxon>
        <taxon>Desarmillaria</taxon>
    </lineage>
</organism>
<evidence type="ECO:0000313" key="1">
    <source>
        <dbReference type="EMBL" id="KAK0470425.1"/>
    </source>
</evidence>
<gene>
    <name evidence="1" type="ORF">EV420DRAFT_114382</name>
</gene>